<dbReference type="InterPro" id="IPR003598">
    <property type="entry name" value="Ig_sub2"/>
</dbReference>
<dbReference type="Pfam" id="PF00047">
    <property type="entry name" value="ig"/>
    <property type="match status" value="1"/>
</dbReference>
<dbReference type="Proteomes" id="UP000812440">
    <property type="component" value="Unassembled WGS sequence"/>
</dbReference>
<evidence type="ECO:0000256" key="5">
    <source>
        <dbReference type="ARBA" id="ARBA00023319"/>
    </source>
</evidence>
<keyword evidence="6" id="KW-0812">Transmembrane</keyword>
<dbReference type="PRINTS" id="PR00019">
    <property type="entry name" value="LEURICHRPT"/>
</dbReference>
<dbReference type="PROSITE" id="PS50835">
    <property type="entry name" value="IG_LIKE"/>
    <property type="match status" value="1"/>
</dbReference>
<dbReference type="OrthoDB" id="1055097at2759"/>
<dbReference type="InterPro" id="IPR036179">
    <property type="entry name" value="Ig-like_dom_sf"/>
</dbReference>
<dbReference type="SMART" id="SM00369">
    <property type="entry name" value="LRR_TYP"/>
    <property type="match status" value="9"/>
</dbReference>
<evidence type="ECO:0000313" key="10">
    <source>
        <dbReference type="Proteomes" id="UP000812440"/>
    </source>
</evidence>
<dbReference type="FunFam" id="3.80.10.10:FF:000014">
    <property type="entry name" value="Leucine-rich repeat and immunoglobulin-like domain-containing nogo receptor-interacting protein 1"/>
    <property type="match status" value="1"/>
</dbReference>
<keyword evidence="1" id="KW-0433">Leucine-rich repeat</keyword>
<dbReference type="InterPro" id="IPR003599">
    <property type="entry name" value="Ig_sub"/>
</dbReference>
<keyword evidence="5" id="KW-0393">Immunoglobulin domain</keyword>
<dbReference type="EMBL" id="JAACNH010001078">
    <property type="protein sequence ID" value="KAG8430350.1"/>
    <property type="molecule type" value="Genomic_DNA"/>
</dbReference>
<dbReference type="InterPro" id="IPR050541">
    <property type="entry name" value="LRR_TM_domain-containing"/>
</dbReference>
<dbReference type="SUPFAM" id="SSF48726">
    <property type="entry name" value="Immunoglobulin"/>
    <property type="match status" value="1"/>
</dbReference>
<protein>
    <recommendedName>
        <fullName evidence="8">Ig-like domain-containing protein</fullName>
    </recommendedName>
</protein>
<sequence>MCIGVLFRALCSCCPTACECPTDENSTLCRHRLLSLVPHNIPFSSHLVDLSYNHIRSVPSTAFHHLDYLQELDLSYNQLSRIEPEVFSRLTKLRVLLLNHNHLKLLPPGVFLGMPVLSRLDIRGNQLVIILDQTFQGLRVLKQLEAGENPLLFISPGAFLGMRQLQRLELQETKLGNVPSRALSSLPQLSELKLGGISSTVLRDLSFPGIPWLRVLDMNRWTSLESLESHSLSGLNLSSLSITYSNLSSIPVEALRVQIYLQRLDLSHNPVSEIPVRGFSTMRVLEELRLCGGRLRSVHSQAFYGLSRLRLLDLSDNPLSWLAEDSLPTPLGILETLFLSGTMLSCDCRLCWLLHRRIHFGGKPPLCEAPSSLKGMVIPEKPQAICPDLFNCQPPRIDSSGIHELIVQEGDILTIICHSLGVPMPSIQWVLPQTPKSEGNKTIKMGPVCPTTKLPQTTTEHPTATVSTATGSQVLETPENSQLPDVKRVIILPDDSLHFRPVQVEDTGAYLCVANNVAGNDTAWVHLKVIPFNNSKVTPSTNNSRLLVVITAGGLLPFISSVTLCFIFMLLWSKGRGNIKHTAVIEYVPRGTRGEPETEDNKFTMKLL</sequence>
<dbReference type="InterPro" id="IPR003591">
    <property type="entry name" value="Leu-rich_rpt_typical-subtyp"/>
</dbReference>
<keyword evidence="2 7" id="KW-0732">Signal</keyword>
<reference evidence="9" key="1">
    <citation type="thesis" date="2020" institute="ProQuest LLC" country="789 East Eisenhower Parkway, Ann Arbor, MI, USA">
        <title>Comparative Genomics and Chromosome Evolution.</title>
        <authorList>
            <person name="Mudd A.B."/>
        </authorList>
    </citation>
    <scope>NUCLEOTIDE SEQUENCE</scope>
    <source>
        <strain evidence="9">Female2</strain>
        <tissue evidence="9">Blood</tissue>
    </source>
</reference>
<feature type="chain" id="PRO_5035726022" description="Ig-like domain-containing protein" evidence="7">
    <location>
        <begin position="19"/>
        <end position="608"/>
    </location>
</feature>
<evidence type="ECO:0000256" key="1">
    <source>
        <dbReference type="ARBA" id="ARBA00022614"/>
    </source>
</evidence>
<name>A0A8T2IH08_9PIPI</name>
<dbReference type="InterPro" id="IPR007110">
    <property type="entry name" value="Ig-like_dom"/>
</dbReference>
<dbReference type="PANTHER" id="PTHR24369">
    <property type="entry name" value="ANTIGEN BSP, PUTATIVE-RELATED"/>
    <property type="match status" value="1"/>
</dbReference>
<evidence type="ECO:0000256" key="2">
    <source>
        <dbReference type="ARBA" id="ARBA00022729"/>
    </source>
</evidence>
<evidence type="ECO:0000256" key="7">
    <source>
        <dbReference type="SAM" id="SignalP"/>
    </source>
</evidence>
<keyword evidence="6" id="KW-1133">Transmembrane helix</keyword>
<evidence type="ECO:0000259" key="8">
    <source>
        <dbReference type="PROSITE" id="PS50835"/>
    </source>
</evidence>
<dbReference type="Pfam" id="PF00560">
    <property type="entry name" value="LRR_1"/>
    <property type="match status" value="1"/>
</dbReference>
<dbReference type="AlphaFoldDB" id="A0A8T2IH08"/>
<feature type="signal peptide" evidence="7">
    <location>
        <begin position="1"/>
        <end position="18"/>
    </location>
</feature>
<feature type="transmembrane region" description="Helical" evidence="6">
    <location>
        <begin position="546"/>
        <end position="572"/>
    </location>
</feature>
<evidence type="ECO:0000256" key="6">
    <source>
        <dbReference type="SAM" id="Phobius"/>
    </source>
</evidence>
<dbReference type="InterPro" id="IPR013151">
    <property type="entry name" value="Immunoglobulin_dom"/>
</dbReference>
<dbReference type="InterPro" id="IPR001611">
    <property type="entry name" value="Leu-rich_rpt"/>
</dbReference>
<dbReference type="Gene3D" id="2.60.40.10">
    <property type="entry name" value="Immunoglobulins"/>
    <property type="match status" value="1"/>
</dbReference>
<accession>A0A8T2IH08</accession>
<dbReference type="InterPro" id="IPR013783">
    <property type="entry name" value="Ig-like_fold"/>
</dbReference>
<feature type="domain" description="Ig-like" evidence="8">
    <location>
        <begin position="395"/>
        <end position="516"/>
    </location>
</feature>
<proteinExistence type="predicted"/>
<dbReference type="SMART" id="SM00409">
    <property type="entry name" value="IG"/>
    <property type="match status" value="1"/>
</dbReference>
<evidence type="ECO:0000256" key="3">
    <source>
        <dbReference type="ARBA" id="ARBA00022737"/>
    </source>
</evidence>
<comment type="caution">
    <text evidence="9">The sequence shown here is derived from an EMBL/GenBank/DDBJ whole genome shotgun (WGS) entry which is preliminary data.</text>
</comment>
<evidence type="ECO:0000313" key="9">
    <source>
        <dbReference type="EMBL" id="KAG8430350.1"/>
    </source>
</evidence>
<evidence type="ECO:0000256" key="4">
    <source>
        <dbReference type="ARBA" id="ARBA00023157"/>
    </source>
</evidence>
<dbReference type="PANTHER" id="PTHR24369:SF207">
    <property type="entry name" value="LEUCINE RICH REPEAT AND IG DOMAIN CONTAINING 3"/>
    <property type="match status" value="1"/>
</dbReference>
<dbReference type="GO" id="GO:0005886">
    <property type="term" value="C:plasma membrane"/>
    <property type="evidence" value="ECO:0007669"/>
    <property type="project" value="TreeGrafter"/>
</dbReference>
<dbReference type="SUPFAM" id="SSF52058">
    <property type="entry name" value="L domain-like"/>
    <property type="match status" value="1"/>
</dbReference>
<dbReference type="SMART" id="SM00408">
    <property type="entry name" value="IGc2"/>
    <property type="match status" value="1"/>
</dbReference>
<keyword evidence="4" id="KW-1015">Disulfide bond</keyword>
<dbReference type="Pfam" id="PF13855">
    <property type="entry name" value="LRR_8"/>
    <property type="match status" value="3"/>
</dbReference>
<gene>
    <name evidence="9" type="ORF">GDO86_017937</name>
</gene>
<dbReference type="InterPro" id="IPR032675">
    <property type="entry name" value="LRR_dom_sf"/>
</dbReference>
<keyword evidence="3" id="KW-0677">Repeat</keyword>
<keyword evidence="6" id="KW-0472">Membrane</keyword>
<organism evidence="9 10">
    <name type="scientific">Hymenochirus boettgeri</name>
    <name type="common">Congo dwarf clawed frog</name>
    <dbReference type="NCBI Taxonomy" id="247094"/>
    <lineage>
        <taxon>Eukaryota</taxon>
        <taxon>Metazoa</taxon>
        <taxon>Chordata</taxon>
        <taxon>Craniata</taxon>
        <taxon>Vertebrata</taxon>
        <taxon>Euteleostomi</taxon>
        <taxon>Amphibia</taxon>
        <taxon>Batrachia</taxon>
        <taxon>Anura</taxon>
        <taxon>Pipoidea</taxon>
        <taxon>Pipidae</taxon>
        <taxon>Pipinae</taxon>
        <taxon>Hymenochirus</taxon>
    </lineage>
</organism>
<dbReference type="PROSITE" id="PS51450">
    <property type="entry name" value="LRR"/>
    <property type="match status" value="3"/>
</dbReference>
<dbReference type="Gene3D" id="3.80.10.10">
    <property type="entry name" value="Ribonuclease Inhibitor"/>
    <property type="match status" value="1"/>
</dbReference>
<keyword evidence="10" id="KW-1185">Reference proteome</keyword>